<sequence length="87" mass="9720">MVKNYMEVVVDNILKGILLDCHSMCKCEKCCEDIKAIALNNLKPIYVVTQAGNVYAKVNELEIQFSADVIKELVKAISIVSKNPHHS</sequence>
<evidence type="ECO:0008006" key="2">
    <source>
        <dbReference type="Google" id="ProtNLM"/>
    </source>
</evidence>
<comment type="caution">
    <text evidence="1">The sequence shown here is derived from an EMBL/GenBank/DDBJ whole genome shotgun (WGS) entry which is preliminary data.</text>
</comment>
<dbReference type="InterPro" id="IPR019657">
    <property type="entry name" value="ComFB"/>
</dbReference>
<dbReference type="EMBL" id="VSSQ01003642">
    <property type="protein sequence ID" value="MPM21673.1"/>
    <property type="molecule type" value="Genomic_DNA"/>
</dbReference>
<gene>
    <name evidence="1" type="ORF">SDC9_68118</name>
</gene>
<organism evidence="1">
    <name type="scientific">bioreactor metagenome</name>
    <dbReference type="NCBI Taxonomy" id="1076179"/>
    <lineage>
        <taxon>unclassified sequences</taxon>
        <taxon>metagenomes</taxon>
        <taxon>ecological metagenomes</taxon>
    </lineage>
</organism>
<protein>
    <recommendedName>
        <fullName evidence="2">Late competence development protein ComFB</fullName>
    </recommendedName>
</protein>
<proteinExistence type="predicted"/>
<evidence type="ECO:0000313" key="1">
    <source>
        <dbReference type="EMBL" id="MPM21673.1"/>
    </source>
</evidence>
<dbReference type="Pfam" id="PF10719">
    <property type="entry name" value="ComFB"/>
    <property type="match status" value="1"/>
</dbReference>
<name>A0A644Y527_9ZZZZ</name>
<reference evidence="1" key="1">
    <citation type="submission" date="2019-08" db="EMBL/GenBank/DDBJ databases">
        <authorList>
            <person name="Kucharzyk K."/>
            <person name="Murdoch R.W."/>
            <person name="Higgins S."/>
            <person name="Loffler F."/>
        </authorList>
    </citation>
    <scope>NUCLEOTIDE SEQUENCE</scope>
</reference>
<dbReference type="AlphaFoldDB" id="A0A644Y527"/>
<accession>A0A644Y527</accession>